<accession>A0A9P4GW67</accession>
<feature type="compositionally biased region" description="Basic and acidic residues" evidence="1">
    <location>
        <begin position="189"/>
        <end position="211"/>
    </location>
</feature>
<sequence length="225" mass="25066">MAPLFIQALPETTETQEEFAARAAAGKLTTADFTYFLAYLYDGETPSALVDLKPTAIKEIKPTPGLDGKHLLYSFEENDANTILERWYSDEEKERHHQTRLAVSKSLEESGKAVEEAYQNIVRIARQQTVKSACASEIAVLIFGLRACSRILTVSDKSTQPARTKRKASIDEAILVRRLRHHSSTPDTAHNRMNLEHASSDIQHESTKTEISDEDGSDSTETESA</sequence>
<dbReference type="Proteomes" id="UP000799777">
    <property type="component" value="Unassembled WGS sequence"/>
</dbReference>
<feature type="compositionally biased region" description="Acidic residues" evidence="1">
    <location>
        <begin position="212"/>
        <end position="225"/>
    </location>
</feature>
<protein>
    <submittedName>
        <fullName evidence="2">Uncharacterized protein</fullName>
    </submittedName>
</protein>
<feature type="region of interest" description="Disordered" evidence="1">
    <location>
        <begin position="179"/>
        <end position="225"/>
    </location>
</feature>
<comment type="caution">
    <text evidence="2">The sequence shown here is derived from an EMBL/GenBank/DDBJ whole genome shotgun (WGS) entry which is preliminary data.</text>
</comment>
<evidence type="ECO:0000313" key="3">
    <source>
        <dbReference type="Proteomes" id="UP000799777"/>
    </source>
</evidence>
<reference evidence="2" key="1">
    <citation type="journal article" date="2020" name="Stud. Mycol.">
        <title>101 Dothideomycetes genomes: a test case for predicting lifestyles and emergence of pathogens.</title>
        <authorList>
            <person name="Haridas S."/>
            <person name="Albert R."/>
            <person name="Binder M."/>
            <person name="Bloem J."/>
            <person name="Labutti K."/>
            <person name="Salamov A."/>
            <person name="Andreopoulos B."/>
            <person name="Baker S."/>
            <person name="Barry K."/>
            <person name="Bills G."/>
            <person name="Bluhm B."/>
            <person name="Cannon C."/>
            <person name="Castanera R."/>
            <person name="Culley D."/>
            <person name="Daum C."/>
            <person name="Ezra D."/>
            <person name="Gonzalez J."/>
            <person name="Henrissat B."/>
            <person name="Kuo A."/>
            <person name="Liang C."/>
            <person name="Lipzen A."/>
            <person name="Lutzoni F."/>
            <person name="Magnuson J."/>
            <person name="Mondo S."/>
            <person name="Nolan M."/>
            <person name="Ohm R."/>
            <person name="Pangilinan J."/>
            <person name="Park H.-J."/>
            <person name="Ramirez L."/>
            <person name="Alfaro M."/>
            <person name="Sun H."/>
            <person name="Tritt A."/>
            <person name="Yoshinaga Y."/>
            <person name="Zwiers L.-H."/>
            <person name="Turgeon B."/>
            <person name="Goodwin S."/>
            <person name="Spatafora J."/>
            <person name="Crous P."/>
            <person name="Grigoriev I."/>
        </authorList>
    </citation>
    <scope>NUCLEOTIDE SEQUENCE</scope>
    <source>
        <strain evidence="2">CBS 110217</strain>
    </source>
</reference>
<proteinExistence type="predicted"/>
<dbReference type="EMBL" id="ML978322">
    <property type="protein sequence ID" value="KAF2023828.1"/>
    <property type="molecule type" value="Genomic_DNA"/>
</dbReference>
<gene>
    <name evidence="2" type="ORF">EK21DRAFT_94594</name>
</gene>
<dbReference type="AlphaFoldDB" id="A0A9P4GW67"/>
<evidence type="ECO:0000256" key="1">
    <source>
        <dbReference type="SAM" id="MobiDB-lite"/>
    </source>
</evidence>
<evidence type="ECO:0000313" key="2">
    <source>
        <dbReference type="EMBL" id="KAF2023828.1"/>
    </source>
</evidence>
<keyword evidence="3" id="KW-1185">Reference proteome</keyword>
<name>A0A9P4GW67_9PLEO</name>
<organism evidence="2 3">
    <name type="scientific">Setomelanomma holmii</name>
    <dbReference type="NCBI Taxonomy" id="210430"/>
    <lineage>
        <taxon>Eukaryota</taxon>
        <taxon>Fungi</taxon>
        <taxon>Dikarya</taxon>
        <taxon>Ascomycota</taxon>
        <taxon>Pezizomycotina</taxon>
        <taxon>Dothideomycetes</taxon>
        <taxon>Pleosporomycetidae</taxon>
        <taxon>Pleosporales</taxon>
        <taxon>Pleosporineae</taxon>
        <taxon>Phaeosphaeriaceae</taxon>
        <taxon>Setomelanomma</taxon>
    </lineage>
</organism>